<dbReference type="STRING" id="2004952.A0A2C5XSX2"/>
<feature type="compositionally biased region" description="Basic and acidic residues" evidence="1">
    <location>
        <begin position="1"/>
        <end position="29"/>
    </location>
</feature>
<sequence>MLDRIRSIGGSREERMGGEEDSVQLDHHQQNHHHHPQHRQQLHRDHPDAPDSSNCRKLSSLTQRMRAAPSGPSHVDAAYKEFVKHREAGAGLCRSVLADSPGEACLSAVREWRACLETLAEAFRVSLADTYRSYEREATADMVERLFGSKKFRKEAVHRMRNASVTRVLSADPQFVS</sequence>
<dbReference type="AlphaFoldDB" id="A0A2C5XSX2"/>
<name>A0A2C5XSX2_9HYPO</name>
<dbReference type="OrthoDB" id="5376710at2759"/>
<feature type="region of interest" description="Disordered" evidence="1">
    <location>
        <begin position="1"/>
        <end position="56"/>
    </location>
</feature>
<dbReference type="EMBL" id="NJES01002024">
    <property type="protein sequence ID" value="PHH58546.1"/>
    <property type="molecule type" value="Genomic_DNA"/>
</dbReference>
<reference evidence="2 3" key="1">
    <citation type="submission" date="2017-06" db="EMBL/GenBank/DDBJ databases">
        <title>Ant-infecting Ophiocordyceps genomes reveal a high diversity of potential behavioral manipulation genes and a possible major role for enterotoxins.</title>
        <authorList>
            <person name="De Bekker C."/>
            <person name="Evans H.C."/>
            <person name="Brachmann A."/>
            <person name="Hughes D.P."/>
        </authorList>
    </citation>
    <scope>NUCLEOTIDE SEQUENCE [LARGE SCALE GENOMIC DNA]</scope>
    <source>
        <strain evidence="2 3">Map16</strain>
    </source>
</reference>
<accession>A0A2C5XSX2</accession>
<evidence type="ECO:0000313" key="3">
    <source>
        <dbReference type="Proteomes" id="UP000226431"/>
    </source>
</evidence>
<keyword evidence="3" id="KW-1185">Reference proteome</keyword>
<evidence type="ECO:0000256" key="1">
    <source>
        <dbReference type="SAM" id="MobiDB-lite"/>
    </source>
</evidence>
<comment type="caution">
    <text evidence="2">The sequence shown here is derived from an EMBL/GenBank/DDBJ whole genome shotgun (WGS) entry which is preliminary data.</text>
</comment>
<proteinExistence type="predicted"/>
<dbReference type="Proteomes" id="UP000226431">
    <property type="component" value="Unassembled WGS sequence"/>
</dbReference>
<organism evidence="2 3">
    <name type="scientific">Ophiocordyceps camponoti-rufipedis</name>
    <dbReference type="NCBI Taxonomy" id="2004952"/>
    <lineage>
        <taxon>Eukaryota</taxon>
        <taxon>Fungi</taxon>
        <taxon>Dikarya</taxon>
        <taxon>Ascomycota</taxon>
        <taxon>Pezizomycotina</taxon>
        <taxon>Sordariomycetes</taxon>
        <taxon>Hypocreomycetidae</taxon>
        <taxon>Hypocreales</taxon>
        <taxon>Ophiocordycipitaceae</taxon>
        <taxon>Ophiocordyceps</taxon>
    </lineage>
</organism>
<gene>
    <name evidence="2" type="ORF">CDD80_2183</name>
</gene>
<feature type="compositionally biased region" description="Basic residues" evidence="1">
    <location>
        <begin position="30"/>
        <end position="41"/>
    </location>
</feature>
<evidence type="ECO:0000313" key="2">
    <source>
        <dbReference type="EMBL" id="PHH58546.1"/>
    </source>
</evidence>
<protein>
    <submittedName>
        <fullName evidence="2">Uncharacterized protein</fullName>
    </submittedName>
</protein>